<feature type="domain" description="Alpha/beta hydrolase fold-3" evidence="1">
    <location>
        <begin position="51"/>
        <end position="118"/>
    </location>
</feature>
<dbReference type="Gene3D" id="3.40.50.1820">
    <property type="entry name" value="alpha/beta hydrolase"/>
    <property type="match status" value="1"/>
</dbReference>
<dbReference type="EMBL" id="PSVT01000009">
    <property type="protein sequence ID" value="PPH77827.1"/>
    <property type="molecule type" value="Genomic_DNA"/>
</dbReference>
<dbReference type="InterPro" id="IPR013094">
    <property type="entry name" value="AB_hydrolase_3"/>
</dbReference>
<dbReference type="InterPro" id="IPR029058">
    <property type="entry name" value="AB_hydrolase_fold"/>
</dbReference>
<comment type="caution">
    <text evidence="2">The sequence shown here is derived from an EMBL/GenBank/DDBJ whole genome shotgun (WGS) entry which is preliminary data.</text>
</comment>
<proteinExistence type="predicted"/>
<dbReference type="SUPFAM" id="SSF53474">
    <property type="entry name" value="alpha/beta-Hydrolases"/>
    <property type="match status" value="1"/>
</dbReference>
<sequence length="134" mass="14308">MLRSSRPASARQPPLTALRRCFWTVCYSCSAAPDGARRHGGARSPPPHPPRTQARVASFDYRLAGPDIRYPVPLDDVHAAWRHLRGTTRQAHPVAIGGASASAALALGAVLRERDSGARDGLTRVAPLSRGRAG</sequence>
<dbReference type="Proteomes" id="UP000239698">
    <property type="component" value="Unassembled WGS sequence"/>
</dbReference>
<keyword evidence="3" id="KW-1185">Reference proteome</keyword>
<evidence type="ECO:0000259" key="1">
    <source>
        <dbReference type="Pfam" id="PF07859"/>
    </source>
</evidence>
<gene>
    <name evidence="2" type="ORF">C5C40_06170</name>
</gene>
<organism evidence="2 3">
    <name type="scientific">Rathayibacter rathayi</name>
    <name type="common">Corynebacterium rathayi</name>
    <dbReference type="NCBI Taxonomy" id="33887"/>
    <lineage>
        <taxon>Bacteria</taxon>
        <taxon>Bacillati</taxon>
        <taxon>Actinomycetota</taxon>
        <taxon>Actinomycetes</taxon>
        <taxon>Micrococcales</taxon>
        <taxon>Microbacteriaceae</taxon>
        <taxon>Rathayibacter</taxon>
    </lineage>
</organism>
<dbReference type="Pfam" id="PF07859">
    <property type="entry name" value="Abhydrolase_3"/>
    <property type="match status" value="1"/>
</dbReference>
<name>A0ABX5ADT3_RATRA</name>
<accession>A0ABX5ADT3</accession>
<protein>
    <recommendedName>
        <fullName evidence="1">Alpha/beta hydrolase fold-3 domain-containing protein</fullName>
    </recommendedName>
</protein>
<evidence type="ECO:0000313" key="2">
    <source>
        <dbReference type="EMBL" id="PPH77827.1"/>
    </source>
</evidence>
<reference evidence="2 3" key="1">
    <citation type="submission" date="2018-02" db="EMBL/GenBank/DDBJ databases">
        <title>Bacteriophage NCPPB3778 and a type I-E CRISPR drive the evolution of the US Biological Select Agent, Rathayibacter toxicus.</title>
        <authorList>
            <person name="Davis E.W.II."/>
            <person name="Tabima J.F."/>
            <person name="Weisberg A.J."/>
            <person name="Lopes L.D."/>
            <person name="Wiseman M.S."/>
            <person name="Wiseman M.S."/>
            <person name="Pupko T."/>
            <person name="Belcher M.S."/>
            <person name="Sechler A.J."/>
            <person name="Tancos M.A."/>
            <person name="Schroeder B.K."/>
            <person name="Murray T.D."/>
            <person name="Luster D.G."/>
            <person name="Schneider W.L."/>
            <person name="Rogers E."/>
            <person name="Andreote F.D."/>
            <person name="Grunwald N.J."/>
            <person name="Putnam M.L."/>
            <person name="Chang J.H."/>
        </authorList>
    </citation>
    <scope>NUCLEOTIDE SEQUENCE [LARGE SCALE GENOMIC DNA]</scope>
    <source>
        <strain evidence="2 3">AY1D6</strain>
    </source>
</reference>
<evidence type="ECO:0000313" key="3">
    <source>
        <dbReference type="Proteomes" id="UP000239698"/>
    </source>
</evidence>